<dbReference type="Pfam" id="PF01476">
    <property type="entry name" value="LysM"/>
    <property type="match status" value="2"/>
</dbReference>
<reference evidence="4" key="2">
    <citation type="journal article" date="2016" name="Int. J. Syst. Evol. Microbiol.">
        <title>Complete genome sequence and cell structure of Limnochorda pilosa, a Gram-negative spore-former within the phylum Firmicutes.</title>
        <authorList>
            <person name="Watanabe M."/>
            <person name="Kojima H."/>
            <person name="Fukui M."/>
        </authorList>
    </citation>
    <scope>NUCLEOTIDE SEQUENCE [LARGE SCALE GENOMIC DNA]</scope>
    <source>
        <strain evidence="4">HC45</strain>
    </source>
</reference>
<gene>
    <name evidence="3" type="ORF">LIP_1923</name>
</gene>
<dbReference type="Gene3D" id="3.10.350.10">
    <property type="entry name" value="LysM domain"/>
    <property type="match status" value="2"/>
</dbReference>
<proteinExistence type="predicted"/>
<accession>A0A0K2SLR7</accession>
<dbReference type="SUPFAM" id="SSF54106">
    <property type="entry name" value="LysM domain"/>
    <property type="match status" value="2"/>
</dbReference>
<evidence type="ECO:0000256" key="1">
    <source>
        <dbReference type="SAM" id="MobiDB-lite"/>
    </source>
</evidence>
<reference evidence="4" key="1">
    <citation type="submission" date="2015-07" db="EMBL/GenBank/DDBJ databases">
        <title>Complete genome sequence and phylogenetic analysis of Limnochorda pilosa.</title>
        <authorList>
            <person name="Watanabe M."/>
            <person name="Kojima H."/>
            <person name="Fukui M."/>
        </authorList>
    </citation>
    <scope>NUCLEOTIDE SEQUENCE [LARGE SCALE GENOMIC DNA]</scope>
    <source>
        <strain evidence="4">HC45</strain>
    </source>
</reference>
<dbReference type="EMBL" id="AP014924">
    <property type="protein sequence ID" value="BAS27764.1"/>
    <property type="molecule type" value="Genomic_DNA"/>
</dbReference>
<feature type="compositionally biased region" description="Pro residues" evidence="1">
    <location>
        <begin position="130"/>
        <end position="142"/>
    </location>
</feature>
<dbReference type="AlphaFoldDB" id="A0A0K2SLR7"/>
<dbReference type="PANTHER" id="PTHR33734:SF22">
    <property type="entry name" value="MEMBRANE-BOUND LYTIC MUREIN TRANSGLYCOSYLASE D"/>
    <property type="match status" value="1"/>
</dbReference>
<dbReference type="GO" id="GO:0008932">
    <property type="term" value="F:lytic endotransglycosylase activity"/>
    <property type="evidence" value="ECO:0007669"/>
    <property type="project" value="TreeGrafter"/>
</dbReference>
<evidence type="ECO:0000313" key="3">
    <source>
        <dbReference type="EMBL" id="BAS27764.1"/>
    </source>
</evidence>
<dbReference type="Proteomes" id="UP000065807">
    <property type="component" value="Chromosome"/>
</dbReference>
<dbReference type="CDD" id="cd00118">
    <property type="entry name" value="LysM"/>
    <property type="match status" value="2"/>
</dbReference>
<keyword evidence="4" id="KW-1185">Reference proteome</keyword>
<dbReference type="PANTHER" id="PTHR33734">
    <property type="entry name" value="LYSM DOMAIN-CONTAINING GPI-ANCHORED PROTEIN 2"/>
    <property type="match status" value="1"/>
</dbReference>
<dbReference type="KEGG" id="lpil:LIP_1923"/>
<feature type="region of interest" description="Disordered" evidence="1">
    <location>
        <begin position="130"/>
        <end position="150"/>
    </location>
</feature>
<protein>
    <submittedName>
        <fullName evidence="3">Peptidoglycan-binding protein LysM</fullName>
    </submittedName>
</protein>
<dbReference type="InterPro" id="IPR018392">
    <property type="entry name" value="LysM"/>
</dbReference>
<evidence type="ECO:0000313" key="4">
    <source>
        <dbReference type="Proteomes" id="UP000065807"/>
    </source>
</evidence>
<dbReference type="InterPro" id="IPR036779">
    <property type="entry name" value="LysM_dom_sf"/>
</dbReference>
<feature type="domain" description="LysM" evidence="2">
    <location>
        <begin position="24"/>
        <end position="69"/>
    </location>
</feature>
<dbReference type="SMART" id="SM00257">
    <property type="entry name" value="LysM"/>
    <property type="match status" value="2"/>
</dbReference>
<feature type="domain" description="LysM" evidence="2">
    <location>
        <begin position="83"/>
        <end position="127"/>
    </location>
</feature>
<dbReference type="PROSITE" id="PS51782">
    <property type="entry name" value="LYSM"/>
    <property type="match status" value="2"/>
</dbReference>
<dbReference type="STRING" id="1555112.LIP_1923"/>
<organism evidence="3 4">
    <name type="scientific">Limnochorda pilosa</name>
    <dbReference type="NCBI Taxonomy" id="1555112"/>
    <lineage>
        <taxon>Bacteria</taxon>
        <taxon>Bacillati</taxon>
        <taxon>Bacillota</taxon>
        <taxon>Limnochordia</taxon>
        <taxon>Limnochordales</taxon>
        <taxon>Limnochordaceae</taxon>
        <taxon>Limnochorda</taxon>
    </lineage>
</organism>
<evidence type="ECO:0000259" key="2">
    <source>
        <dbReference type="PROSITE" id="PS51782"/>
    </source>
</evidence>
<name>A0A0K2SLR7_LIMPI</name>
<sequence length="263" mass="27578">MKERLGSGLSGSVGQQAPVCPGGRIYRVRAGDTLFRIAQRFGVSVDAILQANPQITNPDVLRVGQSICIPGVTPPGPPCPGGRIYIIRPGDTFFAIAQRFGVSVADLIAANPGVDPDRLVVGQRICIPGRPPVPPPPPPPPRGRGCTPLSPTDLVPRSLGVVGLDFNRNRVVVAVDGLPAPGQIAPGADLWRAWFRLRTTADWVPVDLANCNGVWAGAGDIVDLFLYGPVRVTAEPAGQVARPMGPAGAEGTIQAVRTFDAEE</sequence>